<sequence>MRAQQLDLEAPMHRPWHRVSVRPSILAGVCCCVAFYITEWVIVWRALSPIETAISWLFLLLTVAIAWKPIVFSVVLCAVSAIIFMLPVTVHMPTIFWGIWFALGILGAKLRPRLSIPIGALIAVSTAIPIVFRGQPITANTMTFACSFLLATFAGMLLRRHREYMRLKTIEQHQHEQIQLLSTLHDDVARSLSYALLLCRNAQRSPAEPAAQSALPTICATLEETLQMLRTRVIAPLSASATVDAYDDAQDSSNGYAKLCQNMLRQQRRLDAAQFTGAITCTGEPEPQLANAVSSILTELCNNMLKHGTGSYMVQITFANPTAVSIVAVNDIRADEHDETSQSFQPTHHGMAMLKARVEALGGTIAMENEDGTWMTTIIIPD</sequence>
<evidence type="ECO:0000313" key="2">
    <source>
        <dbReference type="EMBL" id="THG26947.1"/>
    </source>
</evidence>
<gene>
    <name evidence="2" type="ORF">E5991_03035</name>
</gene>
<dbReference type="AlphaFoldDB" id="A0A4V6RYX3"/>
<dbReference type="EMBL" id="SSTF01000006">
    <property type="protein sequence ID" value="THG26947.1"/>
    <property type="molecule type" value="Genomic_DNA"/>
</dbReference>
<dbReference type="RefSeq" id="WP_136511058.1">
    <property type="nucleotide sequence ID" value="NZ_SSTF01000006.1"/>
</dbReference>
<dbReference type="SUPFAM" id="SSF55874">
    <property type="entry name" value="ATPase domain of HSP90 chaperone/DNA topoisomerase II/histidine kinase"/>
    <property type="match status" value="1"/>
</dbReference>
<feature type="transmembrane region" description="Helical" evidence="1">
    <location>
        <begin position="56"/>
        <end position="84"/>
    </location>
</feature>
<comment type="caution">
    <text evidence="2">The sequence shown here is derived from an EMBL/GenBank/DDBJ whole genome shotgun (WGS) entry which is preliminary data.</text>
</comment>
<dbReference type="GO" id="GO:0016301">
    <property type="term" value="F:kinase activity"/>
    <property type="evidence" value="ECO:0007669"/>
    <property type="project" value="UniProtKB-KW"/>
</dbReference>
<dbReference type="Gene3D" id="3.30.565.10">
    <property type="entry name" value="Histidine kinase-like ATPase, C-terminal domain"/>
    <property type="match status" value="1"/>
</dbReference>
<reference evidence="2 3" key="1">
    <citation type="submission" date="2019-04" db="EMBL/GenBank/DDBJ databases">
        <title>Microbes associate with the intestines of laboratory mice.</title>
        <authorList>
            <person name="Navarre W."/>
            <person name="Wong E."/>
            <person name="Huang K.C."/>
            <person name="Tropini C."/>
            <person name="Ng K."/>
            <person name="Yu B."/>
        </authorList>
    </citation>
    <scope>NUCLEOTIDE SEQUENCE [LARGE SCALE GENOMIC DNA]</scope>
    <source>
        <strain evidence="2 3">NM87_A27A</strain>
    </source>
</reference>
<evidence type="ECO:0000313" key="3">
    <source>
        <dbReference type="Proteomes" id="UP000306798"/>
    </source>
</evidence>
<organism evidence="2 3">
    <name type="scientific">Bifidobacterium pseudolongum</name>
    <dbReference type="NCBI Taxonomy" id="1694"/>
    <lineage>
        <taxon>Bacteria</taxon>
        <taxon>Bacillati</taxon>
        <taxon>Actinomycetota</taxon>
        <taxon>Actinomycetes</taxon>
        <taxon>Bifidobacteriales</taxon>
        <taxon>Bifidobacteriaceae</taxon>
        <taxon>Bifidobacterium</taxon>
    </lineage>
</organism>
<proteinExistence type="predicted"/>
<feature type="transmembrane region" description="Helical" evidence="1">
    <location>
        <begin position="138"/>
        <end position="158"/>
    </location>
</feature>
<feature type="transmembrane region" description="Helical" evidence="1">
    <location>
        <begin position="90"/>
        <end position="107"/>
    </location>
</feature>
<keyword evidence="1" id="KW-0812">Transmembrane</keyword>
<evidence type="ECO:0000256" key="1">
    <source>
        <dbReference type="SAM" id="Phobius"/>
    </source>
</evidence>
<dbReference type="InterPro" id="IPR036890">
    <property type="entry name" value="HATPase_C_sf"/>
</dbReference>
<accession>A0A4V6RYX3</accession>
<name>A0A4V6RYX3_9BIFI</name>
<protein>
    <submittedName>
        <fullName evidence="2">Histidine kinase</fullName>
    </submittedName>
</protein>
<keyword evidence="1" id="KW-1133">Transmembrane helix</keyword>
<keyword evidence="2" id="KW-0808">Transferase</keyword>
<feature type="transmembrane region" description="Helical" evidence="1">
    <location>
        <begin position="25"/>
        <end position="44"/>
    </location>
</feature>
<keyword evidence="1" id="KW-0472">Membrane</keyword>
<feature type="transmembrane region" description="Helical" evidence="1">
    <location>
        <begin position="114"/>
        <end position="132"/>
    </location>
</feature>
<dbReference type="Proteomes" id="UP000306798">
    <property type="component" value="Unassembled WGS sequence"/>
</dbReference>
<keyword evidence="2" id="KW-0418">Kinase</keyword>